<name>A0A655X6X0_VIBCL</name>
<sequence>MLSAFHKLVQASPPVPAFFSTNTEAEALLVAFPSLTVTVKSNVVSCVYSPATKVTFAPCTVALTPTGRSQVKLNGSWSASLDAEASTTTVAPALTDAGAESAATGAVFTGVVDFGLTVTTTVSVAVAPLLSVTVSLKVNVCFSVTSAALKLALALFAPVKVTAGPAVCSHK</sequence>
<reference evidence="1 2" key="1">
    <citation type="submission" date="2015-07" db="EMBL/GenBank/DDBJ databases">
        <authorList>
            <consortium name="Pathogen Informatics"/>
        </authorList>
    </citation>
    <scope>NUCLEOTIDE SEQUENCE [LARGE SCALE GENOMIC DNA]</scope>
    <source>
        <strain evidence="1 2">A316</strain>
    </source>
</reference>
<proteinExistence type="predicted"/>
<organism evidence="1 2">
    <name type="scientific">Vibrio cholerae</name>
    <dbReference type="NCBI Taxonomy" id="666"/>
    <lineage>
        <taxon>Bacteria</taxon>
        <taxon>Pseudomonadati</taxon>
        <taxon>Pseudomonadota</taxon>
        <taxon>Gammaproteobacteria</taxon>
        <taxon>Vibrionales</taxon>
        <taxon>Vibrionaceae</taxon>
        <taxon>Vibrio</taxon>
    </lineage>
</organism>
<dbReference type="EMBL" id="CWQY01000002">
    <property type="protein sequence ID" value="CSC07375.1"/>
    <property type="molecule type" value="Genomic_DNA"/>
</dbReference>
<evidence type="ECO:0000313" key="2">
    <source>
        <dbReference type="Proteomes" id="UP000041770"/>
    </source>
</evidence>
<accession>A0A655X6X0</accession>
<dbReference type="AlphaFoldDB" id="A0A655X6X0"/>
<evidence type="ECO:0000313" key="1">
    <source>
        <dbReference type="EMBL" id="CSC07375.1"/>
    </source>
</evidence>
<protein>
    <submittedName>
        <fullName evidence="1">Uncharacterized protein</fullName>
    </submittedName>
</protein>
<gene>
    <name evidence="1" type="ORF">ERS013200_00493</name>
</gene>
<dbReference type="Proteomes" id="UP000041770">
    <property type="component" value="Unassembled WGS sequence"/>
</dbReference>